<dbReference type="GeneID" id="110345625"/>
<evidence type="ECO:0000313" key="2">
    <source>
        <dbReference type="Proteomes" id="UP000694906"/>
    </source>
</evidence>
<dbReference type="RefSeq" id="XP_021099408.1">
    <property type="nucleotide sequence ID" value="XM_021243749.1"/>
</dbReference>
<organism evidence="2 3">
    <name type="scientific">Heterocephalus glaber</name>
    <name type="common">Naked mole rat</name>
    <dbReference type="NCBI Taxonomy" id="10181"/>
    <lineage>
        <taxon>Eukaryota</taxon>
        <taxon>Metazoa</taxon>
        <taxon>Chordata</taxon>
        <taxon>Craniata</taxon>
        <taxon>Vertebrata</taxon>
        <taxon>Euteleostomi</taxon>
        <taxon>Mammalia</taxon>
        <taxon>Eutheria</taxon>
        <taxon>Euarchontoglires</taxon>
        <taxon>Glires</taxon>
        <taxon>Rodentia</taxon>
        <taxon>Hystricomorpha</taxon>
        <taxon>Bathyergidae</taxon>
        <taxon>Heterocephalus</taxon>
    </lineage>
</organism>
<name>A0AAX6RRG9_HETGA</name>
<reference evidence="3" key="1">
    <citation type="submission" date="2025-08" db="UniProtKB">
        <authorList>
            <consortium name="RefSeq"/>
        </authorList>
    </citation>
    <scope>IDENTIFICATION</scope>
</reference>
<dbReference type="AlphaFoldDB" id="A0AAX6RRG9"/>
<proteinExistence type="predicted"/>
<sequence length="115" mass="13015">MAAPILTLQPVGGHVEVRNWTGMLTTFASVPPCTGKSQPKEIGGKKQCLNTRYKLEEEEKHKEGEEEEQEEGKEEKEEKKGVEEEEEEKEEKLSLLADNMILFLGNPKDCIKKSI</sequence>
<protein>
    <submittedName>
        <fullName evidence="3">DNA-directed RNA polymerase III subunit RPC7-like</fullName>
    </submittedName>
</protein>
<gene>
    <name evidence="3" type="primary">LOC110345625</name>
</gene>
<evidence type="ECO:0000256" key="1">
    <source>
        <dbReference type="SAM" id="MobiDB-lite"/>
    </source>
</evidence>
<dbReference type="Proteomes" id="UP000694906">
    <property type="component" value="Unplaced"/>
</dbReference>
<feature type="region of interest" description="Disordered" evidence="1">
    <location>
        <begin position="56"/>
        <end position="92"/>
    </location>
</feature>
<feature type="compositionally biased region" description="Basic and acidic residues" evidence="1">
    <location>
        <begin position="73"/>
        <end position="82"/>
    </location>
</feature>
<keyword evidence="2" id="KW-1185">Reference proteome</keyword>
<accession>A0AAX6RRG9</accession>
<evidence type="ECO:0000313" key="3">
    <source>
        <dbReference type="RefSeq" id="XP_021099408.1"/>
    </source>
</evidence>